<evidence type="ECO:0000313" key="3">
    <source>
        <dbReference type="Proteomes" id="UP000242656"/>
    </source>
</evidence>
<evidence type="ECO:0000259" key="1">
    <source>
        <dbReference type="Pfam" id="PF02518"/>
    </source>
</evidence>
<protein>
    <recommendedName>
        <fullName evidence="1">Histidine kinase/HSP90-like ATPase domain-containing protein</fullName>
    </recommendedName>
</protein>
<dbReference type="EMBL" id="NUWN01000035">
    <property type="protein sequence ID" value="PFK43194.1"/>
    <property type="molecule type" value="Genomic_DNA"/>
</dbReference>
<dbReference type="Pfam" id="PF02518">
    <property type="entry name" value="HATPase_c"/>
    <property type="match status" value="1"/>
</dbReference>
<dbReference type="RefSeq" id="WP_098490701.1">
    <property type="nucleotide sequence ID" value="NZ_NUWN01000035.1"/>
</dbReference>
<dbReference type="AlphaFoldDB" id="A0A2B0MJT1"/>
<dbReference type="Proteomes" id="UP000242656">
    <property type="component" value="Unassembled WGS sequence"/>
</dbReference>
<accession>A0A2B0MJT1</accession>
<reference evidence="2 3" key="1">
    <citation type="submission" date="2017-09" db="EMBL/GenBank/DDBJ databases">
        <title>Large-scale bioinformatics analysis of Bacillus genomes uncovers conserved roles of natural products in bacterial physiology.</title>
        <authorList>
            <consortium name="Agbiome Team Llc"/>
            <person name="Bleich R.M."/>
            <person name="Grubbs K.J."/>
            <person name="Santa Maria K.C."/>
            <person name="Allen S.E."/>
            <person name="Farag S."/>
            <person name="Shank E.A."/>
            <person name="Bowers A."/>
        </authorList>
    </citation>
    <scope>NUCLEOTIDE SEQUENCE [LARGE SCALE GENOMIC DNA]</scope>
    <source>
        <strain evidence="2 3">AFS083043</strain>
    </source>
</reference>
<dbReference type="SUPFAM" id="SSF55874">
    <property type="entry name" value="ATPase domain of HSP90 chaperone/DNA topoisomerase II/histidine kinase"/>
    <property type="match status" value="1"/>
</dbReference>
<organism evidence="2 3">
    <name type="scientific">Bacillus cereus</name>
    <dbReference type="NCBI Taxonomy" id="1396"/>
    <lineage>
        <taxon>Bacteria</taxon>
        <taxon>Bacillati</taxon>
        <taxon>Bacillota</taxon>
        <taxon>Bacilli</taxon>
        <taxon>Bacillales</taxon>
        <taxon>Bacillaceae</taxon>
        <taxon>Bacillus</taxon>
        <taxon>Bacillus cereus group</taxon>
    </lineage>
</organism>
<feature type="domain" description="Histidine kinase/HSP90-like ATPase" evidence="1">
    <location>
        <begin position="150"/>
        <end position="243"/>
    </location>
</feature>
<sequence length="290" mass="33287">MEHTYYGELKSIYDINKLFSSYSILREQEKKDIVMDLSGLNFVSPIGAISLLLLMDRMIKNHNLVIHPPFLKNTIISYMERIDFFKHCDSLVTEQFKEKYDLDILANRHRNDTRKVLLEISPIKCEDDVYNIFESSLSILRSHGMQSRNANKIANIVSELATNIVDHSEGIGYGAIQYYPIHNKVLIAIADNGIGIINSLRNHVQQMEDLSDIKVMEAAFEKGVSSKNTIIEERGLGLNDVREKAYLDTKGTSFLLRTHEGIYEITDEGILCHRKEFYFPGTYIQLGIEF</sequence>
<gene>
    <name evidence="2" type="ORF">COI93_10220</name>
</gene>
<proteinExistence type="predicted"/>
<dbReference type="InterPro" id="IPR036890">
    <property type="entry name" value="HATPase_C_sf"/>
</dbReference>
<evidence type="ECO:0000313" key="2">
    <source>
        <dbReference type="EMBL" id="PFK43194.1"/>
    </source>
</evidence>
<dbReference type="InterPro" id="IPR003594">
    <property type="entry name" value="HATPase_dom"/>
</dbReference>
<name>A0A2B0MJT1_BACCE</name>
<comment type="caution">
    <text evidence="2">The sequence shown here is derived from an EMBL/GenBank/DDBJ whole genome shotgun (WGS) entry which is preliminary data.</text>
</comment>
<dbReference type="Gene3D" id="3.30.565.10">
    <property type="entry name" value="Histidine kinase-like ATPase, C-terminal domain"/>
    <property type="match status" value="1"/>
</dbReference>